<protein>
    <submittedName>
        <fullName evidence="3">SET domain-containing protein SmydA-8-like</fullName>
    </submittedName>
</protein>
<evidence type="ECO:0000313" key="3">
    <source>
        <dbReference type="RefSeq" id="XP_017892937.1"/>
    </source>
</evidence>
<organism evidence="2 3">
    <name type="scientific">Ceratina calcarata</name>
    <dbReference type="NCBI Taxonomy" id="156304"/>
    <lineage>
        <taxon>Eukaryota</taxon>
        <taxon>Metazoa</taxon>
        <taxon>Ecdysozoa</taxon>
        <taxon>Arthropoda</taxon>
        <taxon>Hexapoda</taxon>
        <taxon>Insecta</taxon>
        <taxon>Pterygota</taxon>
        <taxon>Neoptera</taxon>
        <taxon>Endopterygota</taxon>
        <taxon>Hymenoptera</taxon>
        <taxon>Apocrita</taxon>
        <taxon>Aculeata</taxon>
        <taxon>Apoidea</taxon>
        <taxon>Anthophila</taxon>
        <taxon>Apidae</taxon>
        <taxon>Ceratina</taxon>
        <taxon>Zadontomerus</taxon>
    </lineage>
</organism>
<dbReference type="SMART" id="SM00317">
    <property type="entry name" value="SET"/>
    <property type="match status" value="1"/>
</dbReference>
<dbReference type="GO" id="GO:0008276">
    <property type="term" value="F:protein methyltransferase activity"/>
    <property type="evidence" value="ECO:0007669"/>
    <property type="project" value="UniProtKB-ARBA"/>
</dbReference>
<dbReference type="AlphaFoldDB" id="A0AAJ7JHH0"/>
<reference evidence="3" key="1">
    <citation type="submission" date="2025-08" db="UniProtKB">
        <authorList>
            <consortium name="RefSeq"/>
        </authorList>
    </citation>
    <scope>IDENTIFICATION</scope>
    <source>
        <tissue evidence="3">Whole body</tissue>
    </source>
</reference>
<dbReference type="PANTHER" id="PTHR46455">
    <property type="entry name" value="SET AND MYND DOMAIN CONTAINING, ARTHROPOD-SPECIFIC, MEMBER 4, ISOFORM A"/>
    <property type="match status" value="1"/>
</dbReference>
<dbReference type="Gene3D" id="2.170.270.10">
    <property type="entry name" value="SET domain"/>
    <property type="match status" value="1"/>
</dbReference>
<dbReference type="Pfam" id="PF00856">
    <property type="entry name" value="SET"/>
    <property type="match status" value="1"/>
</dbReference>
<feature type="domain" description="SET" evidence="1">
    <location>
        <begin position="28"/>
        <end position="255"/>
    </location>
</feature>
<dbReference type="Gene3D" id="6.10.140.2220">
    <property type="match status" value="1"/>
</dbReference>
<dbReference type="GeneID" id="108632712"/>
<dbReference type="PANTHER" id="PTHR46455:SF3">
    <property type="entry name" value="SET AND MYND DOMAIN CONTAINING, ARTHROPOD-SPECIFIC, MEMBER 9, ISOFORM A-RELATED"/>
    <property type="match status" value="1"/>
</dbReference>
<accession>A0AAJ7JHH0</accession>
<proteinExistence type="predicted"/>
<evidence type="ECO:0000313" key="2">
    <source>
        <dbReference type="Proteomes" id="UP000694925"/>
    </source>
</evidence>
<dbReference type="PROSITE" id="PS50280">
    <property type="entry name" value="SET"/>
    <property type="match status" value="1"/>
</dbReference>
<dbReference type="InterPro" id="IPR046341">
    <property type="entry name" value="SET_dom_sf"/>
</dbReference>
<keyword evidence="2" id="KW-1185">Reference proteome</keyword>
<dbReference type="Gene3D" id="1.10.220.160">
    <property type="match status" value="1"/>
</dbReference>
<gene>
    <name evidence="3" type="primary">LOC108632712</name>
</gene>
<feature type="non-terminal residue" evidence="3">
    <location>
        <position position="392"/>
    </location>
</feature>
<dbReference type="GO" id="GO:0008757">
    <property type="term" value="F:S-adenosylmethionine-dependent methyltransferase activity"/>
    <property type="evidence" value="ECO:0007669"/>
    <property type="project" value="UniProtKB-ARBA"/>
</dbReference>
<dbReference type="GO" id="GO:0008170">
    <property type="term" value="F:N-methyltransferase activity"/>
    <property type="evidence" value="ECO:0007669"/>
    <property type="project" value="UniProtKB-ARBA"/>
</dbReference>
<dbReference type="RefSeq" id="XP_017892937.1">
    <property type="nucleotide sequence ID" value="XM_018037448.2"/>
</dbReference>
<name>A0AAJ7JHH0_9HYME</name>
<dbReference type="SUPFAM" id="SSF82199">
    <property type="entry name" value="SET domain"/>
    <property type="match status" value="1"/>
</dbReference>
<evidence type="ECO:0000259" key="1">
    <source>
        <dbReference type="PROSITE" id="PS50280"/>
    </source>
</evidence>
<dbReference type="CDD" id="cd20071">
    <property type="entry name" value="SET_SMYD"/>
    <property type="match status" value="1"/>
</dbReference>
<sequence length="392" mass="44817">MNRDSNPEKVEELLISHLKEKNVFRKEKPWTIRYSPLGGYGLFATRDIRQNELIIIDAPLIIGPKAVGKHLQMCVCCYKNECALFPCDRGCGLPVCSVECENLPEHVNYECDYLRSLAPSCGTDWSLDLMLAVVPIRALFLTEQQRKCLASIQSNQTDIYYELELLKRNVANLPNEEDMKLMRHVCGAFYTNAFETVKVHDKDRSSSLRGLYPIAALQNHCCVPNTSHHFDAECRLYVNTTRPISAGEELTMTYTSLFWDTTLRRQFLSVTKQFSCTCGRCSDSTEFGTKLGALLCASDKCSGQLLPRDPLNIKSPWVCDKCTLTINHRQVHSIRSGIAAVTEELLYKTPRQIFKFMQRELMHLVPRTNYLLADIKFRIISYFGRNDGVTWQ</sequence>
<dbReference type="InterPro" id="IPR053010">
    <property type="entry name" value="SET_SmydA-8"/>
</dbReference>
<dbReference type="InterPro" id="IPR001214">
    <property type="entry name" value="SET_dom"/>
</dbReference>
<dbReference type="KEGG" id="ccal:108632712"/>
<dbReference type="Proteomes" id="UP000694925">
    <property type="component" value="Unplaced"/>
</dbReference>